<dbReference type="Proteomes" id="UP001162131">
    <property type="component" value="Unassembled WGS sequence"/>
</dbReference>
<reference evidence="1" key="1">
    <citation type="submission" date="2021-09" db="EMBL/GenBank/DDBJ databases">
        <authorList>
            <consortium name="AG Swart"/>
            <person name="Singh M."/>
            <person name="Singh A."/>
            <person name="Seah K."/>
            <person name="Emmerich C."/>
        </authorList>
    </citation>
    <scope>NUCLEOTIDE SEQUENCE</scope>
    <source>
        <strain evidence="1">ATCC30299</strain>
    </source>
</reference>
<proteinExistence type="predicted"/>
<sequence>MTELTSEIARKLGFNIPSHEGENLSDQLIELASNDEVILQSVAKWFKLGPLKVSMIISEYIKSQKKVEMNELYSKLCLKLMKII</sequence>
<dbReference type="AlphaFoldDB" id="A0AAU9IGN3"/>
<comment type="caution">
    <text evidence="1">The sequence shown here is derived from an EMBL/GenBank/DDBJ whole genome shotgun (WGS) entry which is preliminary data.</text>
</comment>
<organism evidence="1 2">
    <name type="scientific">Blepharisma stoltei</name>
    <dbReference type="NCBI Taxonomy" id="1481888"/>
    <lineage>
        <taxon>Eukaryota</taxon>
        <taxon>Sar</taxon>
        <taxon>Alveolata</taxon>
        <taxon>Ciliophora</taxon>
        <taxon>Postciliodesmatophora</taxon>
        <taxon>Heterotrichea</taxon>
        <taxon>Heterotrichida</taxon>
        <taxon>Blepharismidae</taxon>
        <taxon>Blepharisma</taxon>
    </lineage>
</organism>
<protein>
    <submittedName>
        <fullName evidence="1">Uncharacterized protein</fullName>
    </submittedName>
</protein>
<name>A0AAU9IGN3_9CILI</name>
<accession>A0AAU9IGN3</accession>
<evidence type="ECO:0000313" key="2">
    <source>
        <dbReference type="Proteomes" id="UP001162131"/>
    </source>
</evidence>
<dbReference type="EMBL" id="CAJZBQ010000009">
    <property type="protein sequence ID" value="CAG9313010.1"/>
    <property type="molecule type" value="Genomic_DNA"/>
</dbReference>
<evidence type="ECO:0000313" key="1">
    <source>
        <dbReference type="EMBL" id="CAG9313010.1"/>
    </source>
</evidence>
<gene>
    <name evidence="1" type="ORF">BSTOLATCC_MIC7882</name>
</gene>
<keyword evidence="2" id="KW-1185">Reference proteome</keyword>